<comment type="cofactor">
    <cofactor evidence="1 6">
        <name>pyridoxal 5'-phosphate</name>
        <dbReference type="ChEBI" id="CHEBI:597326"/>
    </cofactor>
</comment>
<dbReference type="Pfam" id="PF00155">
    <property type="entry name" value="Aminotran_1_2"/>
    <property type="match status" value="1"/>
</dbReference>
<dbReference type="EC" id="2.6.1.-" evidence="6"/>
<sequence>MMQMNQYLNRQLSQVKPSAILAFSTFANQIPNIVNFTLGEPDFNTPEHIKEAAIASIQANHSHYAPSNGTAGLRQAAANFLAQKYDQHYTADEVIVTEGATEGIYTAVMSVLNPGDKVIIPTPTFPLYIADTVLAGGEPILVDTSSNGFKLTPQMLQDTIEKAGEGVRLVILNYPSNPTGVTYSQSELDALADVLRDQPIFVLCDEIYSELNYNGPHASLSKSLKDQVILITGVSKSHAMTGWRIGLMCAPQAITDELGKIHQFTITSAATVTQDAAEEAFKNGIDDALPMRAQYQKRRDYIVEQMDQMGFKCATPGGAFYIFAQIPEDLDQDDERFARDLAQNGPVAAVPGSYFGPGGSSYLRLSYATSMEEIQRGMQLMQAYVQNIRQHKGGH</sequence>
<evidence type="ECO:0000256" key="3">
    <source>
        <dbReference type="ARBA" id="ARBA00022576"/>
    </source>
</evidence>
<evidence type="ECO:0000256" key="4">
    <source>
        <dbReference type="ARBA" id="ARBA00022679"/>
    </source>
</evidence>
<dbReference type="GO" id="GO:0030170">
    <property type="term" value="F:pyridoxal phosphate binding"/>
    <property type="evidence" value="ECO:0007669"/>
    <property type="project" value="InterPro"/>
</dbReference>
<evidence type="ECO:0000256" key="1">
    <source>
        <dbReference type="ARBA" id="ARBA00001933"/>
    </source>
</evidence>
<dbReference type="Gene3D" id="3.90.1150.10">
    <property type="entry name" value="Aspartate Aminotransferase, domain 1"/>
    <property type="match status" value="1"/>
</dbReference>
<dbReference type="InterPro" id="IPR004838">
    <property type="entry name" value="NHTrfase_class1_PyrdxlP-BS"/>
</dbReference>
<keyword evidence="4 6" id="KW-0808">Transferase</keyword>
<dbReference type="PANTHER" id="PTHR46383">
    <property type="entry name" value="ASPARTATE AMINOTRANSFERASE"/>
    <property type="match status" value="1"/>
</dbReference>
<evidence type="ECO:0000256" key="2">
    <source>
        <dbReference type="ARBA" id="ARBA00007441"/>
    </source>
</evidence>
<evidence type="ECO:0000259" key="7">
    <source>
        <dbReference type="Pfam" id="PF00155"/>
    </source>
</evidence>
<dbReference type="GO" id="GO:0006520">
    <property type="term" value="P:amino acid metabolic process"/>
    <property type="evidence" value="ECO:0007669"/>
    <property type="project" value="InterPro"/>
</dbReference>
<evidence type="ECO:0000313" key="9">
    <source>
        <dbReference type="Proteomes" id="UP000284109"/>
    </source>
</evidence>
<protein>
    <recommendedName>
        <fullName evidence="6">Aminotransferase</fullName>
        <ecNumber evidence="6">2.6.1.-</ecNumber>
    </recommendedName>
</protein>
<organism evidence="8 9">
    <name type="scientific">Bombilactobacillus bombi</name>
    <dbReference type="NCBI Taxonomy" id="1303590"/>
    <lineage>
        <taxon>Bacteria</taxon>
        <taxon>Bacillati</taxon>
        <taxon>Bacillota</taxon>
        <taxon>Bacilli</taxon>
        <taxon>Lactobacillales</taxon>
        <taxon>Lactobacillaceae</taxon>
        <taxon>Bombilactobacillus</taxon>
    </lineage>
</organism>
<reference evidence="8 9" key="1">
    <citation type="submission" date="2018-07" db="EMBL/GenBank/DDBJ databases">
        <title>Genome sequences of six Lactobacillus spp. isolated from bumble bee guts.</title>
        <authorList>
            <person name="Motta E.V.S."/>
            <person name="Moran N.A."/>
        </authorList>
    </citation>
    <scope>NUCLEOTIDE SEQUENCE [LARGE SCALE GENOMIC DNA]</scope>
    <source>
        <strain evidence="8 9">BI-1.1</strain>
    </source>
</reference>
<dbReference type="GO" id="GO:0008483">
    <property type="term" value="F:transaminase activity"/>
    <property type="evidence" value="ECO:0007669"/>
    <property type="project" value="UniProtKB-KW"/>
</dbReference>
<evidence type="ECO:0000256" key="5">
    <source>
        <dbReference type="ARBA" id="ARBA00022898"/>
    </source>
</evidence>
<dbReference type="InterPro" id="IPR015421">
    <property type="entry name" value="PyrdxlP-dep_Trfase_major"/>
</dbReference>
<proteinExistence type="inferred from homology"/>
<dbReference type="Gene3D" id="3.40.640.10">
    <property type="entry name" value="Type I PLP-dependent aspartate aminotransferase-like (Major domain)"/>
    <property type="match status" value="1"/>
</dbReference>
<dbReference type="SUPFAM" id="SSF53383">
    <property type="entry name" value="PLP-dependent transferases"/>
    <property type="match status" value="1"/>
</dbReference>
<name>A0A3R6YP97_9LACO</name>
<dbReference type="CDD" id="cd00609">
    <property type="entry name" value="AAT_like"/>
    <property type="match status" value="1"/>
</dbReference>
<dbReference type="InterPro" id="IPR015422">
    <property type="entry name" value="PyrdxlP-dep_Trfase_small"/>
</dbReference>
<dbReference type="PROSITE" id="PS00105">
    <property type="entry name" value="AA_TRANSFER_CLASS_1"/>
    <property type="match status" value="1"/>
</dbReference>
<comment type="similarity">
    <text evidence="2 6">Belongs to the class-I pyridoxal-phosphate-dependent aminotransferase family.</text>
</comment>
<dbReference type="OrthoDB" id="9802328at2"/>
<keyword evidence="5" id="KW-0663">Pyridoxal phosphate</keyword>
<comment type="caution">
    <text evidence="8">The sequence shown here is derived from an EMBL/GenBank/DDBJ whole genome shotgun (WGS) entry which is preliminary data.</text>
</comment>
<dbReference type="PANTHER" id="PTHR46383:SF4">
    <property type="entry name" value="AMINOTRANSFERASE"/>
    <property type="match status" value="1"/>
</dbReference>
<dbReference type="EMBL" id="QOCR01000001">
    <property type="protein sequence ID" value="RHW52406.1"/>
    <property type="molecule type" value="Genomic_DNA"/>
</dbReference>
<feature type="domain" description="Aminotransferase class I/classII large" evidence="7">
    <location>
        <begin position="32"/>
        <end position="377"/>
    </location>
</feature>
<dbReference type="RefSeq" id="WP_118900406.1">
    <property type="nucleotide sequence ID" value="NZ_QOCR01000001.1"/>
</dbReference>
<accession>A0A3R6YP97</accession>
<dbReference type="Proteomes" id="UP000284109">
    <property type="component" value="Unassembled WGS sequence"/>
</dbReference>
<dbReference type="AlphaFoldDB" id="A0A3R6YP97"/>
<keyword evidence="3 6" id="KW-0032">Aminotransferase</keyword>
<evidence type="ECO:0000256" key="6">
    <source>
        <dbReference type="RuleBase" id="RU000481"/>
    </source>
</evidence>
<dbReference type="InterPro" id="IPR004839">
    <property type="entry name" value="Aminotransferase_I/II_large"/>
</dbReference>
<evidence type="ECO:0000313" key="8">
    <source>
        <dbReference type="EMBL" id="RHW52406.1"/>
    </source>
</evidence>
<dbReference type="InterPro" id="IPR015424">
    <property type="entry name" value="PyrdxlP-dep_Trfase"/>
</dbReference>
<gene>
    <name evidence="8" type="ORF">DS831_01600</name>
</gene>
<keyword evidence="9" id="KW-1185">Reference proteome</keyword>
<dbReference type="InterPro" id="IPR050596">
    <property type="entry name" value="AspAT/PAT-like"/>
</dbReference>